<name>A0A9P0F7I3_BEMTA</name>
<feature type="region of interest" description="Disordered" evidence="1">
    <location>
        <begin position="253"/>
        <end position="360"/>
    </location>
</feature>
<accession>A0A9P0F7I3</accession>
<feature type="compositionally biased region" description="Basic and acidic residues" evidence="1">
    <location>
        <begin position="270"/>
        <end position="287"/>
    </location>
</feature>
<feature type="compositionally biased region" description="Basic residues" evidence="1">
    <location>
        <begin position="304"/>
        <end position="317"/>
    </location>
</feature>
<sequence>MTTWGRRFANPLTESIENAARSGVNAASPERRKQERQVEERAREAQQSDATLRVLGNAFNGLMQAGLKRTNKEGLVYTRNNNDKRPVPMPRTVIVNTTKVIREECQNKHSENQEAKKEWKIAEERLKRERINMTREIMEELGRKGNLKSVRKECEKFEVTHVGYTRYLLKTNLKKYELQKRYIKTFLRAVHGDSFEKVLTEGLTDEGMYIWLQETEIEKIVWYARHMYMLANVEVQHNAIVGKQEGDAEIKLTPNDLAAMQAPTGLTSSDGEKEEIKERRVSSRTEDSTSDSAVEIKQAMSRQAKGRKGMRGKKERKERREEEEEKLRTEERAARETESEKQKMYREEMEAEKARKEDEQLIEIYIQQLEEEKRKKLEEYEQELEKTRKEEEIKREEEKRRKEMREKERREKEREDPPPPPLRALQKAHS</sequence>
<keyword evidence="3" id="KW-1185">Reference proteome</keyword>
<feature type="region of interest" description="Disordered" evidence="1">
    <location>
        <begin position="17"/>
        <end position="48"/>
    </location>
</feature>
<evidence type="ECO:0000313" key="3">
    <source>
        <dbReference type="Proteomes" id="UP001152759"/>
    </source>
</evidence>
<dbReference type="EMBL" id="OU963870">
    <property type="protein sequence ID" value="CAH0395686.1"/>
    <property type="molecule type" value="Genomic_DNA"/>
</dbReference>
<protein>
    <submittedName>
        <fullName evidence="2">Uncharacterized protein</fullName>
    </submittedName>
</protein>
<gene>
    <name evidence="2" type="ORF">BEMITA_LOCUS13841</name>
</gene>
<evidence type="ECO:0000313" key="2">
    <source>
        <dbReference type="EMBL" id="CAH0395686.1"/>
    </source>
</evidence>
<evidence type="ECO:0000256" key="1">
    <source>
        <dbReference type="SAM" id="MobiDB-lite"/>
    </source>
</evidence>
<reference evidence="2" key="1">
    <citation type="submission" date="2021-12" db="EMBL/GenBank/DDBJ databases">
        <authorList>
            <person name="King R."/>
        </authorList>
    </citation>
    <scope>NUCLEOTIDE SEQUENCE</scope>
</reference>
<dbReference type="Proteomes" id="UP001152759">
    <property type="component" value="Chromosome 9"/>
</dbReference>
<dbReference type="AlphaFoldDB" id="A0A9P0F7I3"/>
<feature type="region of interest" description="Disordered" evidence="1">
    <location>
        <begin position="381"/>
        <end position="430"/>
    </location>
</feature>
<feature type="compositionally biased region" description="Basic and acidic residues" evidence="1">
    <location>
        <begin position="325"/>
        <end position="359"/>
    </location>
</feature>
<organism evidence="2 3">
    <name type="scientific">Bemisia tabaci</name>
    <name type="common">Sweetpotato whitefly</name>
    <name type="synonym">Aleurodes tabaci</name>
    <dbReference type="NCBI Taxonomy" id="7038"/>
    <lineage>
        <taxon>Eukaryota</taxon>
        <taxon>Metazoa</taxon>
        <taxon>Ecdysozoa</taxon>
        <taxon>Arthropoda</taxon>
        <taxon>Hexapoda</taxon>
        <taxon>Insecta</taxon>
        <taxon>Pterygota</taxon>
        <taxon>Neoptera</taxon>
        <taxon>Paraneoptera</taxon>
        <taxon>Hemiptera</taxon>
        <taxon>Sternorrhyncha</taxon>
        <taxon>Aleyrodoidea</taxon>
        <taxon>Aleyrodidae</taxon>
        <taxon>Aleyrodinae</taxon>
        <taxon>Bemisia</taxon>
    </lineage>
</organism>
<proteinExistence type="predicted"/>
<feature type="compositionally biased region" description="Basic and acidic residues" evidence="1">
    <location>
        <begin position="29"/>
        <end position="46"/>
    </location>
</feature>
<feature type="compositionally biased region" description="Basic and acidic residues" evidence="1">
    <location>
        <begin position="381"/>
        <end position="417"/>
    </location>
</feature>